<evidence type="ECO:0000313" key="3">
    <source>
        <dbReference type="Proteomes" id="UP001153365"/>
    </source>
</evidence>
<feature type="compositionally biased region" description="Polar residues" evidence="1">
    <location>
        <begin position="1"/>
        <end position="21"/>
    </location>
</feature>
<dbReference type="GO" id="GO:0005682">
    <property type="term" value="C:U5 snRNP"/>
    <property type="evidence" value="ECO:0007669"/>
    <property type="project" value="InterPro"/>
</dbReference>
<gene>
    <name evidence="2" type="ORF">PPACK8108_LOCUS9960</name>
</gene>
<organism evidence="2 3">
    <name type="scientific">Phakopsora pachyrhizi</name>
    <name type="common">Asian soybean rust disease fungus</name>
    <dbReference type="NCBI Taxonomy" id="170000"/>
    <lineage>
        <taxon>Eukaryota</taxon>
        <taxon>Fungi</taxon>
        <taxon>Dikarya</taxon>
        <taxon>Basidiomycota</taxon>
        <taxon>Pucciniomycotina</taxon>
        <taxon>Pucciniomycetes</taxon>
        <taxon>Pucciniales</taxon>
        <taxon>Phakopsoraceae</taxon>
        <taxon>Phakopsora</taxon>
    </lineage>
</organism>
<dbReference type="PANTHER" id="PTHR13138:SF3">
    <property type="entry name" value="CD2 ANTIGEN CYTOPLASMIC TAIL-BINDING PROTEIN 2"/>
    <property type="match status" value="1"/>
</dbReference>
<feature type="compositionally biased region" description="Polar residues" evidence="1">
    <location>
        <begin position="482"/>
        <end position="498"/>
    </location>
</feature>
<feature type="compositionally biased region" description="Basic and acidic residues" evidence="1">
    <location>
        <begin position="100"/>
        <end position="112"/>
    </location>
</feature>
<comment type="caution">
    <text evidence="2">The sequence shown here is derived from an EMBL/GenBank/DDBJ whole genome shotgun (WGS) entry which is preliminary data.</text>
</comment>
<feature type="compositionally biased region" description="Acidic residues" evidence="1">
    <location>
        <begin position="212"/>
        <end position="238"/>
    </location>
</feature>
<evidence type="ECO:0000313" key="2">
    <source>
        <dbReference type="EMBL" id="CAH7674999.1"/>
    </source>
</evidence>
<dbReference type="SUPFAM" id="SSF55277">
    <property type="entry name" value="GYF domain"/>
    <property type="match status" value="1"/>
</dbReference>
<dbReference type="InterPro" id="IPR035445">
    <property type="entry name" value="GYF-like_dom_sf"/>
</dbReference>
<proteinExistence type="predicted"/>
<feature type="region of interest" description="Disordered" evidence="1">
    <location>
        <begin position="481"/>
        <end position="544"/>
    </location>
</feature>
<evidence type="ECO:0008006" key="4">
    <source>
        <dbReference type="Google" id="ProtNLM"/>
    </source>
</evidence>
<reference evidence="2" key="1">
    <citation type="submission" date="2022-06" db="EMBL/GenBank/DDBJ databases">
        <authorList>
            <consortium name="SYNGENTA / RWTH Aachen University"/>
        </authorList>
    </citation>
    <scope>NUCLEOTIDE SEQUENCE</scope>
</reference>
<protein>
    <recommendedName>
        <fullName evidence="4">GYF domain-containing protein</fullName>
    </recommendedName>
</protein>
<dbReference type="Proteomes" id="UP001153365">
    <property type="component" value="Unassembled WGS sequence"/>
</dbReference>
<feature type="compositionally biased region" description="Acidic residues" evidence="1">
    <location>
        <begin position="175"/>
        <end position="191"/>
    </location>
</feature>
<evidence type="ECO:0000256" key="1">
    <source>
        <dbReference type="SAM" id="MobiDB-lite"/>
    </source>
</evidence>
<feature type="region of interest" description="Disordered" evidence="1">
    <location>
        <begin position="1"/>
        <end position="251"/>
    </location>
</feature>
<dbReference type="PANTHER" id="PTHR13138">
    <property type="entry name" value="PROTEIN LIN1"/>
    <property type="match status" value="1"/>
</dbReference>
<name>A0AAV0AZF3_PHAPC</name>
<feature type="compositionally biased region" description="Acidic residues" evidence="1">
    <location>
        <begin position="113"/>
        <end position="124"/>
    </location>
</feature>
<accession>A0AAV0AZF3</accession>
<dbReference type="InterPro" id="IPR039905">
    <property type="entry name" value="CD2BP2/Lin1"/>
</dbReference>
<dbReference type="EMBL" id="CALTRL010002204">
    <property type="protein sequence ID" value="CAH7674999.1"/>
    <property type="molecule type" value="Genomic_DNA"/>
</dbReference>
<feature type="compositionally biased region" description="Basic residues" evidence="1">
    <location>
        <begin position="195"/>
        <end position="205"/>
    </location>
</feature>
<sequence>MSNKRTLEASSSRLSPTALNSDSRDPDSQRSNSKKFKPEDSSATKGNLKRMKRKNESGDDEDTEKDRIDLDCDELNPIGKPRKGRVRVDGYDSDSSTENNEVREKQKEKKNDDDDMFGSGEEDEAKGSNKKNRKADGFNTKFEKIDVGMNLRKGAEAKDYLELGDIEGQEFGREMDEDEEEEEDEEDEEDYQLGRSRRKISKKDRSKGTDFGDGDGLEDDYSNEEEDYVPGDEFANDDDAPRARRKSKKGMGFVMSKFNMAEELREGRLTADGNYVPSAKDPEAAHDNWLEGVNKRAMKQAREAKKRQDEEIRRRAAMDNSLKKHRSRKDCYISLLGLLPCKSGKTVSQILAQLGNVKKTRFQSERRKVAKKPTDNSLVVESESINLDPTNKNYKNEQVDEKFDKSLAPDQKVITSTKSEEYSQIDQRITEITDLASTLMGNHGDLDIYDMTHGSIVGTLKSEALVPRDWIPPSDDSMSFLDLSTQHQHPNDSSSGASKRSLITRPATVSYPSSQPLQPPSNNGSDSIYYRFKPDPTNPKTPADVYGPFGRAMMEGWASQGFFGQTFEKIVVKLDNSPDGTSSWGDWNQIIH</sequence>
<dbReference type="AlphaFoldDB" id="A0AAV0AZF3"/>
<keyword evidence="3" id="KW-1185">Reference proteome</keyword>